<evidence type="ECO:0000313" key="1">
    <source>
        <dbReference type="EMBL" id="KAA1075727.1"/>
    </source>
</evidence>
<comment type="caution">
    <text evidence="1">The sequence shown here is derived from an EMBL/GenBank/DDBJ whole genome shotgun (WGS) entry which is preliminary data.</text>
</comment>
<reference evidence="1 2" key="1">
    <citation type="submission" date="2019-05" db="EMBL/GenBank/DDBJ databases">
        <title>Emergence of the Ug99 lineage of the wheat stem rust pathogen through somatic hybridization.</title>
        <authorList>
            <person name="Li F."/>
            <person name="Upadhyaya N.M."/>
            <person name="Sperschneider J."/>
            <person name="Matny O."/>
            <person name="Nguyen-Phuc H."/>
            <person name="Mago R."/>
            <person name="Raley C."/>
            <person name="Miller M.E."/>
            <person name="Silverstein K.A.T."/>
            <person name="Henningsen E."/>
            <person name="Hirsch C.D."/>
            <person name="Visser B."/>
            <person name="Pretorius Z.A."/>
            <person name="Steffenson B.J."/>
            <person name="Schwessinger B."/>
            <person name="Dodds P.N."/>
            <person name="Figueroa M."/>
        </authorList>
    </citation>
    <scope>NUCLEOTIDE SEQUENCE [LARGE SCALE GENOMIC DNA]</scope>
    <source>
        <strain evidence="1">21-0</strain>
    </source>
</reference>
<protein>
    <submittedName>
        <fullName evidence="1">Uncharacterized protein</fullName>
    </submittedName>
</protein>
<name>A0A5B0MEX3_PUCGR</name>
<sequence length="87" mass="9779">MGSNSLIKITRINQEILPASLTSDDFPLGKTPLKCRQTKFSLRSGLQNLLAKTTNDTVERLAWAADIVREGFEAPYRAYDSISSYQR</sequence>
<organism evidence="1 2">
    <name type="scientific">Puccinia graminis f. sp. tritici</name>
    <dbReference type="NCBI Taxonomy" id="56615"/>
    <lineage>
        <taxon>Eukaryota</taxon>
        <taxon>Fungi</taxon>
        <taxon>Dikarya</taxon>
        <taxon>Basidiomycota</taxon>
        <taxon>Pucciniomycotina</taxon>
        <taxon>Pucciniomycetes</taxon>
        <taxon>Pucciniales</taxon>
        <taxon>Pucciniaceae</taxon>
        <taxon>Puccinia</taxon>
    </lineage>
</organism>
<evidence type="ECO:0000313" key="2">
    <source>
        <dbReference type="Proteomes" id="UP000324748"/>
    </source>
</evidence>
<accession>A0A5B0MEX3</accession>
<gene>
    <name evidence="1" type="ORF">PGT21_000146</name>
</gene>
<dbReference type="EMBL" id="VSWC01000151">
    <property type="protein sequence ID" value="KAA1075727.1"/>
    <property type="molecule type" value="Genomic_DNA"/>
</dbReference>
<proteinExistence type="predicted"/>
<dbReference type="AlphaFoldDB" id="A0A5B0MEX3"/>
<keyword evidence="2" id="KW-1185">Reference proteome</keyword>
<dbReference type="Proteomes" id="UP000324748">
    <property type="component" value="Unassembled WGS sequence"/>
</dbReference>